<dbReference type="Pfam" id="PF01933">
    <property type="entry name" value="CofD"/>
    <property type="match status" value="1"/>
</dbReference>
<name>A0A1F8CZS1_9BACT</name>
<dbReference type="PANTHER" id="PTHR30135">
    <property type="entry name" value="UNCHARACTERIZED PROTEIN YVCK-RELATED"/>
    <property type="match status" value="1"/>
</dbReference>
<keyword evidence="1" id="KW-0963">Cytoplasm</keyword>
<dbReference type="NCBIfam" id="TIGR01826">
    <property type="entry name" value="CofD_related"/>
    <property type="match status" value="1"/>
</dbReference>
<accession>A0A1F8CZS1</accession>
<dbReference type="EMBL" id="MGIA01000018">
    <property type="protein sequence ID" value="OGM81025.1"/>
    <property type="molecule type" value="Genomic_DNA"/>
</dbReference>
<dbReference type="InterPro" id="IPR010119">
    <property type="entry name" value="Gluconeogen_factor"/>
</dbReference>
<protein>
    <recommendedName>
        <fullName evidence="4">Gluconeogenesis factor</fullName>
    </recommendedName>
</protein>
<dbReference type="STRING" id="1802540.A2393_02025"/>
<dbReference type="InterPro" id="IPR038136">
    <property type="entry name" value="CofD-like_dom_sf"/>
</dbReference>
<dbReference type="Gene3D" id="3.40.50.10680">
    <property type="entry name" value="CofD-like domains"/>
    <property type="match status" value="1"/>
</dbReference>
<organism evidence="2 3">
    <name type="scientific">Candidatus Woesebacteria bacterium RIFOXYB1_FULL_41_13</name>
    <dbReference type="NCBI Taxonomy" id="1802540"/>
    <lineage>
        <taxon>Bacteria</taxon>
        <taxon>Candidatus Woeseibacteriota</taxon>
    </lineage>
</organism>
<dbReference type="CDD" id="cd07187">
    <property type="entry name" value="YvcK_like"/>
    <property type="match status" value="1"/>
</dbReference>
<evidence type="ECO:0008006" key="4">
    <source>
        <dbReference type="Google" id="ProtNLM"/>
    </source>
</evidence>
<comment type="caution">
    <text evidence="2">The sequence shown here is derived from an EMBL/GenBank/DDBJ whole genome shotgun (WGS) entry which is preliminary data.</text>
</comment>
<evidence type="ECO:0000256" key="1">
    <source>
        <dbReference type="ARBA" id="ARBA00022490"/>
    </source>
</evidence>
<dbReference type="GO" id="GO:0043743">
    <property type="term" value="F:LPPG:FO 2-phospho-L-lactate transferase activity"/>
    <property type="evidence" value="ECO:0007669"/>
    <property type="project" value="InterPro"/>
</dbReference>
<dbReference type="SUPFAM" id="SSF142338">
    <property type="entry name" value="CofD-like"/>
    <property type="match status" value="1"/>
</dbReference>
<evidence type="ECO:0000313" key="3">
    <source>
        <dbReference type="Proteomes" id="UP000178937"/>
    </source>
</evidence>
<dbReference type="InterPro" id="IPR002882">
    <property type="entry name" value="CofD"/>
</dbReference>
<dbReference type="AlphaFoldDB" id="A0A1F8CZS1"/>
<sequence length="337" mass="37212">MNKTPNIVIIGGGTGSYVLASGLSDSKVHISMLMTMVDDGGSNRVIRDEFGLLPTSGIRQAILALSKNKTVLRKLFTYRYHQGGAGLDGMTFGNLFMAAMADIMGSQKKGIEETCRLLQVKGDIFPISYDNVRLVAEYIDGTEAFGEHNIDVPKCPGLRIKNLKTKPSAKINPEAEKAIREADLIIIGPGDFYTNTIANLVVDGVVTALKKSKGEILFIANLMDSCSETPQYCLSDFFDDLKKYMPLELVKYVLVNSNNNYPKSALEAYAAESTYPIKDDLQVKDVNPDVKIIREDLISDKVPEKQKGDSLDRSMIRHDSEKLRKEILKIVGLAPRL</sequence>
<proteinExistence type="predicted"/>
<dbReference type="PANTHER" id="PTHR30135:SF3">
    <property type="entry name" value="GLUCONEOGENESIS FACTOR-RELATED"/>
    <property type="match status" value="1"/>
</dbReference>
<evidence type="ECO:0000313" key="2">
    <source>
        <dbReference type="EMBL" id="OGM81025.1"/>
    </source>
</evidence>
<gene>
    <name evidence="2" type="ORF">A2393_02025</name>
</gene>
<dbReference type="Proteomes" id="UP000178937">
    <property type="component" value="Unassembled WGS sequence"/>
</dbReference>
<reference evidence="2 3" key="1">
    <citation type="journal article" date="2016" name="Nat. Commun.">
        <title>Thousands of microbial genomes shed light on interconnected biogeochemical processes in an aquifer system.</title>
        <authorList>
            <person name="Anantharaman K."/>
            <person name="Brown C.T."/>
            <person name="Hug L.A."/>
            <person name="Sharon I."/>
            <person name="Castelle C.J."/>
            <person name="Probst A.J."/>
            <person name="Thomas B.C."/>
            <person name="Singh A."/>
            <person name="Wilkins M.J."/>
            <person name="Karaoz U."/>
            <person name="Brodie E.L."/>
            <person name="Williams K.H."/>
            <person name="Hubbard S.S."/>
            <person name="Banfield J.F."/>
        </authorList>
    </citation>
    <scope>NUCLEOTIDE SEQUENCE [LARGE SCALE GENOMIC DNA]</scope>
</reference>